<protein>
    <submittedName>
        <fullName evidence="1">TIGR02221 family CRISPR-associated protein</fullName>
    </submittedName>
</protein>
<dbReference type="EMBL" id="VIGD01000028">
    <property type="protein sequence ID" value="TQE88538.1"/>
    <property type="molecule type" value="Genomic_DNA"/>
</dbReference>
<organism evidence="1 2">
    <name type="scientific">Ureibacillus terrenus</name>
    <dbReference type="NCBI Taxonomy" id="118246"/>
    <lineage>
        <taxon>Bacteria</taxon>
        <taxon>Bacillati</taxon>
        <taxon>Bacillota</taxon>
        <taxon>Bacilli</taxon>
        <taxon>Bacillales</taxon>
        <taxon>Caryophanaceae</taxon>
        <taxon>Ureibacillus</taxon>
    </lineage>
</organism>
<proteinExistence type="predicted"/>
<dbReference type="AlphaFoldDB" id="A0A540UVN0"/>
<dbReference type="Proteomes" id="UP000315753">
    <property type="component" value="Unassembled WGS sequence"/>
</dbReference>
<dbReference type="InterPro" id="IPR011742">
    <property type="entry name" value="CRISPR-assoc_prot_TM1812"/>
</dbReference>
<name>A0A540UVN0_9BACL</name>
<sequence length="428" mass="50109">MTRNLLMSFLGTGKYIPCYYEYNDKRSKLTRYIQTAIYEHISSYVDNLEVIIFCTKEAEEANWSGLQETFNEIAPQAKVKNVPIPSEQDEDATWTLFEKIMDEIQYGDRIFFDVTHSFRTNPIVALIVLNYAKVVKGAKFGGLMYGWIEKLGRIPEIEKINVEERIAPIVDLTGMTNLLTWTNGADQFIRTGNASVLLEIVNQELKHKKDDKKSELINVKYLINQLNTVGLCFETARANSLQTEINKWKEKTEEIKHSENQHFRQLIPLIDTIEKKVENFSDDEIMNYYYMSKWCYDHGLIQQGLTILVESVITVLCKLVKVDEFNKDMRDVVSSSLNVYLDKKPEEEWQGDIEFMKKVVKKIKPYREMLKPFQKLREYRNNINHAEMNKERQFQAKSFQGALKESLDNLRPFFEEMSKSLNSRTEVT</sequence>
<keyword evidence="2" id="KW-1185">Reference proteome</keyword>
<dbReference type="OrthoDB" id="9777703at2"/>
<reference evidence="1 2" key="1">
    <citation type="submission" date="2019-06" db="EMBL/GenBank/DDBJ databases">
        <title>Genome sequence of Ureibacillus terrenus.</title>
        <authorList>
            <person name="Maclea K.S."/>
            <person name="Simoes M."/>
        </authorList>
    </citation>
    <scope>NUCLEOTIDE SEQUENCE [LARGE SCALE GENOMIC DNA]</scope>
    <source>
        <strain evidence="1 2">ATCC BAA-384</strain>
    </source>
</reference>
<dbReference type="NCBIfam" id="TIGR02549">
    <property type="entry name" value="CRISPR_DxTHG"/>
    <property type="match status" value="1"/>
</dbReference>
<gene>
    <name evidence="1" type="ORF">FKZ59_13630</name>
</gene>
<accession>A0A540UVN0</accession>
<dbReference type="RefSeq" id="WP_141603301.1">
    <property type="nucleotide sequence ID" value="NZ_JARMSC010000020.1"/>
</dbReference>
<evidence type="ECO:0000313" key="1">
    <source>
        <dbReference type="EMBL" id="TQE88538.1"/>
    </source>
</evidence>
<dbReference type="CDD" id="cd09732">
    <property type="entry name" value="Csx1_III-U"/>
    <property type="match status" value="1"/>
</dbReference>
<comment type="caution">
    <text evidence="1">The sequence shown here is derived from an EMBL/GenBank/DDBJ whole genome shotgun (WGS) entry which is preliminary data.</text>
</comment>
<dbReference type="NCBIfam" id="TIGR02221">
    <property type="entry name" value="cas_TM1812"/>
    <property type="match status" value="1"/>
</dbReference>
<evidence type="ECO:0000313" key="2">
    <source>
        <dbReference type="Proteomes" id="UP000315753"/>
    </source>
</evidence>
<dbReference type="InterPro" id="IPR013383">
    <property type="entry name" value="CRISPR-assoc_prot_DxTHG_CS"/>
</dbReference>